<gene>
    <name evidence="2" type="ORF">BJ983_004594</name>
</gene>
<evidence type="ECO:0000313" key="3">
    <source>
        <dbReference type="Proteomes" id="UP000535890"/>
    </source>
</evidence>
<reference evidence="2 3" key="1">
    <citation type="submission" date="2020-07" db="EMBL/GenBank/DDBJ databases">
        <title>Sequencing the genomes of 1000 actinobacteria strains.</title>
        <authorList>
            <person name="Klenk H.-P."/>
        </authorList>
    </citation>
    <scope>NUCLEOTIDE SEQUENCE [LARGE SCALE GENOMIC DNA]</scope>
    <source>
        <strain evidence="2 3">DSM 45772</strain>
    </source>
</reference>
<protein>
    <submittedName>
        <fullName evidence="2">Uncharacterized protein</fullName>
    </submittedName>
</protein>
<keyword evidence="1" id="KW-0472">Membrane</keyword>
<dbReference type="AlphaFoldDB" id="A0A7Y9E085"/>
<dbReference type="EMBL" id="JACCBN010000001">
    <property type="protein sequence ID" value="NYD38492.1"/>
    <property type="molecule type" value="Genomic_DNA"/>
</dbReference>
<evidence type="ECO:0000256" key="1">
    <source>
        <dbReference type="SAM" id="Phobius"/>
    </source>
</evidence>
<organism evidence="2 3">
    <name type="scientific">Actinomycetospora corticicola</name>
    <dbReference type="NCBI Taxonomy" id="663602"/>
    <lineage>
        <taxon>Bacteria</taxon>
        <taxon>Bacillati</taxon>
        <taxon>Actinomycetota</taxon>
        <taxon>Actinomycetes</taxon>
        <taxon>Pseudonocardiales</taxon>
        <taxon>Pseudonocardiaceae</taxon>
        <taxon>Actinomycetospora</taxon>
    </lineage>
</organism>
<evidence type="ECO:0000313" key="2">
    <source>
        <dbReference type="EMBL" id="NYD38492.1"/>
    </source>
</evidence>
<keyword evidence="1" id="KW-0812">Transmembrane</keyword>
<accession>A0A7Y9E085</accession>
<name>A0A7Y9E085_9PSEU</name>
<keyword evidence="1" id="KW-1133">Transmembrane helix</keyword>
<sequence>MTDLPGLLLVLSYVLLAVLAARAVLRRRS</sequence>
<keyword evidence="3" id="KW-1185">Reference proteome</keyword>
<dbReference type="Proteomes" id="UP000535890">
    <property type="component" value="Unassembled WGS sequence"/>
</dbReference>
<proteinExistence type="predicted"/>
<comment type="caution">
    <text evidence="2">The sequence shown here is derived from an EMBL/GenBank/DDBJ whole genome shotgun (WGS) entry which is preliminary data.</text>
</comment>
<feature type="transmembrane region" description="Helical" evidence="1">
    <location>
        <begin position="6"/>
        <end position="25"/>
    </location>
</feature>